<name>A0AAE1LIT5_9NEOP</name>
<evidence type="ECO:0000313" key="3">
    <source>
        <dbReference type="Proteomes" id="UP001219518"/>
    </source>
</evidence>
<organism evidence="2 3">
    <name type="scientific">Frankliniella fusca</name>
    <dbReference type="NCBI Taxonomy" id="407009"/>
    <lineage>
        <taxon>Eukaryota</taxon>
        <taxon>Metazoa</taxon>
        <taxon>Ecdysozoa</taxon>
        <taxon>Arthropoda</taxon>
        <taxon>Hexapoda</taxon>
        <taxon>Insecta</taxon>
        <taxon>Pterygota</taxon>
        <taxon>Neoptera</taxon>
        <taxon>Paraneoptera</taxon>
        <taxon>Thysanoptera</taxon>
        <taxon>Terebrantia</taxon>
        <taxon>Thripoidea</taxon>
        <taxon>Thripidae</taxon>
        <taxon>Frankliniella</taxon>
    </lineage>
</organism>
<dbReference type="AlphaFoldDB" id="A0AAE1LIT5"/>
<dbReference type="EMBL" id="JAHWGI010001031">
    <property type="protein sequence ID" value="KAK3921005.1"/>
    <property type="molecule type" value="Genomic_DNA"/>
</dbReference>
<reference evidence="2" key="1">
    <citation type="submission" date="2021-07" db="EMBL/GenBank/DDBJ databases">
        <authorList>
            <person name="Catto M.A."/>
            <person name="Jacobson A."/>
            <person name="Kennedy G."/>
            <person name="Labadie P."/>
            <person name="Hunt B.G."/>
            <person name="Srinivasan R."/>
        </authorList>
    </citation>
    <scope>NUCLEOTIDE SEQUENCE</scope>
    <source>
        <strain evidence="2">PL_HMW_Pooled</strain>
        <tissue evidence="2">Head</tissue>
    </source>
</reference>
<protein>
    <submittedName>
        <fullName evidence="2">Uncharacterized protein</fullName>
    </submittedName>
</protein>
<accession>A0AAE1LIT5</accession>
<feature type="compositionally biased region" description="Basic and acidic residues" evidence="1">
    <location>
        <begin position="155"/>
        <end position="213"/>
    </location>
</feature>
<proteinExistence type="predicted"/>
<sequence length="436" mass="48351">MTLQKHELFPPLKYPVCAYREELRDVPVEHRGDGHVHAEDDVEGEQQQEEAAVAADLQQGPEVVGLLAALVVHGGLGGGLRGGRRNGLYPGCARHNSRRALTEEDGDEQDGGEDGEREVEDEEAPEVLVGGPHTVPHHLADDGGAHGGGHLVGGEPDRGESGWRGHQEVGGHGDEGVSGEHRPEVVRPDPEHPQPQTRHVEHGRDQDARPETLEGMEKGTRKIRPFSTAGYFSYTNDKSGYLLWKFFLYRCRDDQHHGRQVVDERRPLHVRVGDAVVRRDHIGEHGVLHPGHGVEQQLEQEQCQDDPALAVHPDLRGVQAALRDFHNAMSWALGLGGLSWKSRQIHVQSSHKLTCNPSHHVNPAYFRNFRGGPLGPGLVPRGLRVGEGRDNLQASDLDLLNSDAEWLHFRVGALDLEERSKFSQDFMCRFRRESSS</sequence>
<feature type="compositionally biased region" description="Acidic residues" evidence="1">
    <location>
        <begin position="103"/>
        <end position="125"/>
    </location>
</feature>
<comment type="caution">
    <text evidence="2">The sequence shown here is derived from an EMBL/GenBank/DDBJ whole genome shotgun (WGS) entry which is preliminary data.</text>
</comment>
<keyword evidence="3" id="KW-1185">Reference proteome</keyword>
<evidence type="ECO:0000256" key="1">
    <source>
        <dbReference type="SAM" id="MobiDB-lite"/>
    </source>
</evidence>
<dbReference type="Proteomes" id="UP001219518">
    <property type="component" value="Unassembled WGS sequence"/>
</dbReference>
<reference evidence="2" key="2">
    <citation type="journal article" date="2023" name="BMC Genomics">
        <title>Pest status, molecular evolution, and epigenetic factors derived from the genome assembly of Frankliniella fusca, a thysanopteran phytovirus vector.</title>
        <authorList>
            <person name="Catto M.A."/>
            <person name="Labadie P.E."/>
            <person name="Jacobson A.L."/>
            <person name="Kennedy G.G."/>
            <person name="Srinivasan R."/>
            <person name="Hunt B.G."/>
        </authorList>
    </citation>
    <scope>NUCLEOTIDE SEQUENCE</scope>
    <source>
        <strain evidence="2">PL_HMW_Pooled</strain>
    </source>
</reference>
<evidence type="ECO:0000313" key="2">
    <source>
        <dbReference type="EMBL" id="KAK3921005.1"/>
    </source>
</evidence>
<feature type="region of interest" description="Disordered" evidence="1">
    <location>
        <begin position="97"/>
        <end position="213"/>
    </location>
</feature>
<gene>
    <name evidence="2" type="ORF">KUF71_010220</name>
</gene>